<evidence type="ECO:0000313" key="1">
    <source>
        <dbReference type="EMBL" id="GHP00161.1"/>
    </source>
</evidence>
<evidence type="ECO:0000313" key="2">
    <source>
        <dbReference type="Proteomes" id="UP000597444"/>
    </source>
</evidence>
<dbReference type="InterPro" id="IPR011990">
    <property type="entry name" value="TPR-like_helical_dom_sf"/>
</dbReference>
<comment type="caution">
    <text evidence="1">The sequence shown here is derived from an EMBL/GenBank/DDBJ whole genome shotgun (WGS) entry which is preliminary data.</text>
</comment>
<dbReference type="EMBL" id="BNJK01000002">
    <property type="protein sequence ID" value="GHP00161.1"/>
    <property type="molecule type" value="Genomic_DNA"/>
</dbReference>
<proteinExistence type="predicted"/>
<name>A0A8J3IX88_9CHLR</name>
<evidence type="ECO:0008006" key="3">
    <source>
        <dbReference type="Google" id="ProtNLM"/>
    </source>
</evidence>
<keyword evidence="2" id="KW-1185">Reference proteome</keyword>
<dbReference type="Proteomes" id="UP000597444">
    <property type="component" value="Unassembled WGS sequence"/>
</dbReference>
<sequence>MGDSHFLSMIAMHDLAEVYQAQGHLRKMVQHYNHLLSLFPITTELPPVMLFALYADSIALMYEWNRLDEAATLLDRIRAGASARVRARGDM</sequence>
<organism evidence="1 2">
    <name type="scientific">Reticulibacter mediterranei</name>
    <dbReference type="NCBI Taxonomy" id="2778369"/>
    <lineage>
        <taxon>Bacteria</taxon>
        <taxon>Bacillati</taxon>
        <taxon>Chloroflexota</taxon>
        <taxon>Ktedonobacteria</taxon>
        <taxon>Ktedonobacterales</taxon>
        <taxon>Reticulibacteraceae</taxon>
        <taxon>Reticulibacter</taxon>
    </lineage>
</organism>
<dbReference type="AlphaFoldDB" id="A0A8J3IX88"/>
<dbReference type="RefSeq" id="WP_220210735.1">
    <property type="nucleotide sequence ID" value="NZ_BNJK01000002.1"/>
</dbReference>
<protein>
    <recommendedName>
        <fullName evidence="3">Tetratricopeptide repeat protein</fullName>
    </recommendedName>
</protein>
<dbReference type="Gene3D" id="1.25.40.10">
    <property type="entry name" value="Tetratricopeptide repeat domain"/>
    <property type="match status" value="1"/>
</dbReference>
<accession>A0A8J3IX88</accession>
<dbReference type="SUPFAM" id="SSF48452">
    <property type="entry name" value="TPR-like"/>
    <property type="match status" value="1"/>
</dbReference>
<reference evidence="1" key="1">
    <citation type="submission" date="2020-10" db="EMBL/GenBank/DDBJ databases">
        <title>Taxonomic study of unclassified bacteria belonging to the class Ktedonobacteria.</title>
        <authorList>
            <person name="Yabe S."/>
            <person name="Wang C.M."/>
            <person name="Zheng Y."/>
            <person name="Sakai Y."/>
            <person name="Cavaletti L."/>
            <person name="Monciardini P."/>
            <person name="Donadio S."/>
        </authorList>
    </citation>
    <scope>NUCLEOTIDE SEQUENCE</scope>
    <source>
        <strain evidence="1">ID150040</strain>
    </source>
</reference>
<gene>
    <name evidence="1" type="ORF">KSF_102080</name>
</gene>